<accession>A0ABP8CR39</accession>
<evidence type="ECO:0000256" key="3">
    <source>
        <dbReference type="ARBA" id="ARBA00023125"/>
    </source>
</evidence>
<evidence type="ECO:0000313" key="5">
    <source>
        <dbReference type="EMBL" id="GAA4242388.1"/>
    </source>
</evidence>
<dbReference type="Gene3D" id="3.90.220.20">
    <property type="entry name" value="DNA methylase specificity domains"/>
    <property type="match status" value="2"/>
</dbReference>
<organism evidence="5 6">
    <name type="scientific">Actinomadura meridiana</name>
    <dbReference type="NCBI Taxonomy" id="559626"/>
    <lineage>
        <taxon>Bacteria</taxon>
        <taxon>Bacillati</taxon>
        <taxon>Actinomycetota</taxon>
        <taxon>Actinomycetes</taxon>
        <taxon>Streptosporangiales</taxon>
        <taxon>Thermomonosporaceae</taxon>
        <taxon>Actinomadura</taxon>
    </lineage>
</organism>
<dbReference type="PANTHER" id="PTHR30408">
    <property type="entry name" value="TYPE-1 RESTRICTION ENZYME ECOKI SPECIFICITY PROTEIN"/>
    <property type="match status" value="1"/>
</dbReference>
<evidence type="ECO:0000256" key="2">
    <source>
        <dbReference type="ARBA" id="ARBA00022747"/>
    </source>
</evidence>
<name>A0ABP8CR39_9ACTN</name>
<evidence type="ECO:0000256" key="1">
    <source>
        <dbReference type="ARBA" id="ARBA00010923"/>
    </source>
</evidence>
<dbReference type="SUPFAM" id="SSF116734">
    <property type="entry name" value="DNA methylase specificity domain"/>
    <property type="match status" value="2"/>
</dbReference>
<dbReference type="InterPro" id="IPR000055">
    <property type="entry name" value="Restrct_endonuc_typeI_TRD"/>
</dbReference>
<dbReference type="InterPro" id="IPR044946">
    <property type="entry name" value="Restrct_endonuc_typeI_TRD_sf"/>
</dbReference>
<dbReference type="InterPro" id="IPR052021">
    <property type="entry name" value="Type-I_RS_S_subunit"/>
</dbReference>
<reference evidence="6" key="1">
    <citation type="journal article" date="2019" name="Int. J. Syst. Evol. Microbiol.">
        <title>The Global Catalogue of Microorganisms (GCM) 10K type strain sequencing project: providing services to taxonomists for standard genome sequencing and annotation.</title>
        <authorList>
            <consortium name="The Broad Institute Genomics Platform"/>
            <consortium name="The Broad Institute Genome Sequencing Center for Infectious Disease"/>
            <person name="Wu L."/>
            <person name="Ma J."/>
        </authorList>
    </citation>
    <scope>NUCLEOTIDE SEQUENCE [LARGE SCALE GENOMIC DNA]</scope>
    <source>
        <strain evidence="6">JCM 17440</strain>
    </source>
</reference>
<protein>
    <recommendedName>
        <fullName evidence="4">Type I restriction modification DNA specificity domain-containing protein</fullName>
    </recommendedName>
</protein>
<comment type="caution">
    <text evidence="5">The sequence shown here is derived from an EMBL/GenBank/DDBJ whole genome shotgun (WGS) entry which is preliminary data.</text>
</comment>
<keyword evidence="6" id="KW-1185">Reference proteome</keyword>
<comment type="similarity">
    <text evidence="1">Belongs to the type-I restriction system S methylase family.</text>
</comment>
<dbReference type="PANTHER" id="PTHR30408:SF12">
    <property type="entry name" value="TYPE I RESTRICTION ENZYME MJAVIII SPECIFICITY SUBUNIT"/>
    <property type="match status" value="1"/>
</dbReference>
<dbReference type="Pfam" id="PF01420">
    <property type="entry name" value="Methylase_S"/>
    <property type="match status" value="2"/>
</dbReference>
<evidence type="ECO:0000313" key="6">
    <source>
        <dbReference type="Proteomes" id="UP001501710"/>
    </source>
</evidence>
<sequence length="404" mass="44520">MSTWRDTLLGDEIELAYGKALPAHSRRPGKYGVYGSNGLVGEHDESLIDGPGIVVGRKGSVGALAFAREPFWPIDTTYYVVNQGDQNWRYLYYLLGNCGLTGLNSHSAVPGLNREDVYSIAVQMPPREIQDGIARVLDCVSDAIELERLALHNAQDLLRAAADKLFTTGLRDEPVKETALGLLPESWSVAKFADVREWLQYGTSVHCTLDELRYPVLRIPNIEPGRVNPAELKYADLSERDAARYLLKPGDVLFIRTNGVLERLGACAIYQEEPANALFASYLIRARLSDLADPRYVSYFYGSPAGTALVAGRATPAADGKYNLNTGTIDGLPLPLPPSREEQEEIVSVCEAIDHKIDLHRKRLGVLEELLAVMTRQMVFAELSLDALDLSVLPTPDVPLKETV</sequence>
<evidence type="ECO:0000259" key="4">
    <source>
        <dbReference type="Pfam" id="PF01420"/>
    </source>
</evidence>
<feature type="domain" description="Type I restriction modification DNA specificity" evidence="4">
    <location>
        <begin position="2"/>
        <end position="148"/>
    </location>
</feature>
<keyword evidence="2" id="KW-0680">Restriction system</keyword>
<dbReference type="CDD" id="cd17267">
    <property type="entry name" value="RMtype1_S_EcoAO83I-TRD1-CR1_like"/>
    <property type="match status" value="1"/>
</dbReference>
<keyword evidence="3" id="KW-0238">DNA-binding</keyword>
<gene>
    <name evidence="5" type="ORF">GCM10022254_75210</name>
</gene>
<dbReference type="Proteomes" id="UP001501710">
    <property type="component" value="Unassembled WGS sequence"/>
</dbReference>
<dbReference type="EMBL" id="BAABAS010000032">
    <property type="protein sequence ID" value="GAA4242388.1"/>
    <property type="molecule type" value="Genomic_DNA"/>
</dbReference>
<feature type="domain" description="Type I restriction modification DNA specificity" evidence="4">
    <location>
        <begin position="213"/>
        <end position="368"/>
    </location>
</feature>
<dbReference type="CDD" id="cd17517">
    <property type="entry name" value="RMtype1_S_EcoKI_StySPI-TRD2-CR2_like"/>
    <property type="match status" value="1"/>
</dbReference>
<dbReference type="RefSeq" id="WP_344907823.1">
    <property type="nucleotide sequence ID" value="NZ_BAABAS010000032.1"/>
</dbReference>
<proteinExistence type="inferred from homology"/>